<dbReference type="OrthoDB" id="1934998at2759"/>
<dbReference type="InterPro" id="IPR055414">
    <property type="entry name" value="LRR_R13L4/SHOC2-like"/>
</dbReference>
<dbReference type="PANTHER" id="PTHR47186">
    <property type="entry name" value="LEUCINE-RICH REPEAT-CONTAINING PROTEIN 57"/>
    <property type="match status" value="1"/>
</dbReference>
<dbReference type="PANTHER" id="PTHR47186:SF45">
    <property type="entry name" value="DISEASE RESISTANCE RPP13-LIKE PROTEIN 1"/>
    <property type="match status" value="1"/>
</dbReference>
<evidence type="ECO:0000313" key="4">
    <source>
        <dbReference type="Proteomes" id="UP000087766"/>
    </source>
</evidence>
<dbReference type="AlphaFoldDB" id="A0A3Q0EXJ6"/>
<dbReference type="GeneID" id="111241514"/>
<dbReference type="SUPFAM" id="SSF52047">
    <property type="entry name" value="RNI-like"/>
    <property type="match status" value="1"/>
</dbReference>
<sequence length="573" mass="66680">MSIRTNKMKAVGVLMKQLTTSRRKFHERGRDESFDGQLEKLRLVLNNIKDVFVEVKKNEEKLLDTLAEVYDHLHRLDRKKLHQEMEGICKRIRDSAHNLLPTLVFDNRGGKISHSSQELVQLHQKESWTPEYYYVAPFLDIPSRFCLWSLLIFPANAIIRKRNAINLWIEEGLIENTEKKTADELGEDVVNNLLKFKMIVRYGRGKDPLVNKFEIPSQVHSQLTLYGDRAIGYIRPSRLLLDKKNVTIGGVDTKSVTLHNIYNIGASYLNFGPQWVTNQLKNLEVLQLGRWQYSPLHHIEVGSQEFLRELRTLKQLKYLSLHGISRIFELPSSIGELESLVILDLKACHNLERLPDDISSMKSLTHLIMSDCCLLEGMPKGIEKLTNLQVLKGLLISTPEKTPCRISDLAKNLTNLKRLSIRIGSEAVIRDGEFKSLENFRKLKHLKISWGVSDPRYAEIPINLPLHLRKLHFECFPGKRLIKCLPRSDKWPCELNISGGKLESLSVHMNRNWTVEILRLKYLKQFNVDINNLKVWFPALKYVEIKQISNHSYIEHQWNLPYESKYRMKREEI</sequence>
<dbReference type="RefSeq" id="XP_022635881.1">
    <property type="nucleotide sequence ID" value="XM_022780160.1"/>
</dbReference>
<dbReference type="InterPro" id="IPR058922">
    <property type="entry name" value="WHD_DRP"/>
</dbReference>
<keyword evidence="4" id="KW-1185">Reference proteome</keyword>
<dbReference type="Pfam" id="PF23598">
    <property type="entry name" value="LRR_14"/>
    <property type="match status" value="1"/>
</dbReference>
<accession>A0A3Q0EXJ6</accession>
<proteinExistence type="predicted"/>
<feature type="domain" description="Disease resistance R13L4/SHOC-2-like LRR" evidence="3">
    <location>
        <begin position="283"/>
        <end position="476"/>
    </location>
</feature>
<reference evidence="5" key="2">
    <citation type="submission" date="2025-08" db="UniProtKB">
        <authorList>
            <consortium name="RefSeq"/>
        </authorList>
    </citation>
    <scope>IDENTIFICATION</scope>
    <source>
        <tissue evidence="5">Leaf</tissue>
    </source>
</reference>
<evidence type="ECO:0000259" key="2">
    <source>
        <dbReference type="Pfam" id="PF23559"/>
    </source>
</evidence>
<organism evidence="4 5">
    <name type="scientific">Vigna radiata var. radiata</name>
    <name type="common">Mung bean</name>
    <name type="synonym">Phaseolus aureus</name>
    <dbReference type="NCBI Taxonomy" id="3916"/>
    <lineage>
        <taxon>Eukaryota</taxon>
        <taxon>Viridiplantae</taxon>
        <taxon>Streptophyta</taxon>
        <taxon>Embryophyta</taxon>
        <taxon>Tracheophyta</taxon>
        <taxon>Spermatophyta</taxon>
        <taxon>Magnoliopsida</taxon>
        <taxon>eudicotyledons</taxon>
        <taxon>Gunneridae</taxon>
        <taxon>Pentapetalae</taxon>
        <taxon>rosids</taxon>
        <taxon>fabids</taxon>
        <taxon>Fabales</taxon>
        <taxon>Fabaceae</taxon>
        <taxon>Papilionoideae</taxon>
        <taxon>50 kb inversion clade</taxon>
        <taxon>NPAAA clade</taxon>
        <taxon>indigoferoid/millettioid clade</taxon>
        <taxon>Phaseoleae</taxon>
        <taxon>Vigna</taxon>
    </lineage>
</organism>
<evidence type="ECO:0000259" key="3">
    <source>
        <dbReference type="Pfam" id="PF23598"/>
    </source>
</evidence>
<dbReference type="InterPro" id="IPR032675">
    <property type="entry name" value="LRR_dom_sf"/>
</dbReference>
<protein>
    <submittedName>
        <fullName evidence="5">Uncharacterized protein LOC111241514</fullName>
    </submittedName>
</protein>
<name>A0A3Q0EXJ6_VIGRR</name>
<reference evidence="4" key="1">
    <citation type="journal article" date="2014" name="Nat. Commun.">
        <title>Genome sequence of mungbean and insights into evolution within Vigna species.</title>
        <authorList>
            <person name="Kang Y.J."/>
            <person name="Kim S.K."/>
            <person name="Kim M.Y."/>
            <person name="Lestari P."/>
            <person name="Kim K.H."/>
            <person name="Ha B.K."/>
            <person name="Jun T.H."/>
            <person name="Hwang W.J."/>
            <person name="Lee T."/>
            <person name="Lee J."/>
            <person name="Shim S."/>
            <person name="Yoon M.Y."/>
            <person name="Jang Y.E."/>
            <person name="Han K.S."/>
            <person name="Taeprayoon P."/>
            <person name="Yoon N."/>
            <person name="Somta P."/>
            <person name="Tanya P."/>
            <person name="Kim K.S."/>
            <person name="Gwag J.G."/>
            <person name="Moon J.K."/>
            <person name="Lee Y.H."/>
            <person name="Park B.S."/>
            <person name="Bombarely A."/>
            <person name="Doyle J.J."/>
            <person name="Jackson S.A."/>
            <person name="Schafleitner R."/>
            <person name="Srinives P."/>
            <person name="Varshney R.K."/>
            <person name="Lee S.H."/>
        </authorList>
    </citation>
    <scope>NUCLEOTIDE SEQUENCE [LARGE SCALE GENOMIC DNA]</scope>
    <source>
        <strain evidence="4">cv. VC1973A</strain>
    </source>
</reference>
<feature type="domain" description="Disease resistance protein winged helix" evidence="2">
    <location>
        <begin position="152"/>
        <end position="215"/>
    </location>
</feature>
<keyword evidence="1" id="KW-0677">Repeat</keyword>
<dbReference type="Pfam" id="PF23559">
    <property type="entry name" value="WHD_DRP"/>
    <property type="match status" value="1"/>
</dbReference>
<dbReference type="Proteomes" id="UP000087766">
    <property type="component" value="Chromosome 4"/>
</dbReference>
<dbReference type="KEGG" id="vra:111241514"/>
<evidence type="ECO:0000313" key="5">
    <source>
        <dbReference type="RefSeq" id="XP_022635881.1"/>
    </source>
</evidence>
<dbReference type="Gene3D" id="3.80.10.10">
    <property type="entry name" value="Ribonuclease Inhibitor"/>
    <property type="match status" value="1"/>
</dbReference>
<evidence type="ECO:0000256" key="1">
    <source>
        <dbReference type="ARBA" id="ARBA00022737"/>
    </source>
</evidence>
<gene>
    <name evidence="5" type="primary">LOC111241514</name>
</gene>